<evidence type="ECO:0000256" key="1">
    <source>
        <dbReference type="ARBA" id="ARBA00023015"/>
    </source>
</evidence>
<organism evidence="5 6">
    <name type="scientific">Uliginosibacterium sediminicola</name>
    <dbReference type="NCBI Taxonomy" id="2024550"/>
    <lineage>
        <taxon>Bacteria</taxon>
        <taxon>Pseudomonadati</taxon>
        <taxon>Pseudomonadota</taxon>
        <taxon>Betaproteobacteria</taxon>
        <taxon>Rhodocyclales</taxon>
        <taxon>Zoogloeaceae</taxon>
        <taxon>Uliginosibacterium</taxon>
    </lineage>
</organism>
<dbReference type="SMART" id="SM00422">
    <property type="entry name" value="HTH_MERR"/>
    <property type="match status" value="1"/>
</dbReference>
<dbReference type="InterPro" id="IPR047057">
    <property type="entry name" value="MerR_fam"/>
</dbReference>
<evidence type="ECO:0000313" key="6">
    <source>
        <dbReference type="Proteomes" id="UP001410394"/>
    </source>
</evidence>
<evidence type="ECO:0000256" key="2">
    <source>
        <dbReference type="ARBA" id="ARBA00023125"/>
    </source>
</evidence>
<dbReference type="Proteomes" id="UP001410394">
    <property type="component" value="Unassembled WGS sequence"/>
</dbReference>
<sequence>MSAEFTIGELGRASGVNPETIRYYERTGLLAAPPRSQSGYRRYDADAAKRLRFIRRGRELGFAIEEIKTLLQLADHPEAPCREADSLARAHLAEVEARIADLCAMREVLSQIVECQSHTAEHCRLIETLDQRSCCSPLPPL</sequence>
<gene>
    <name evidence="5" type="ORF">ABDB84_09095</name>
</gene>
<dbReference type="EMBL" id="JBDIVE010000004">
    <property type="protein sequence ID" value="MEN3068632.1"/>
    <property type="molecule type" value="Genomic_DNA"/>
</dbReference>
<dbReference type="Pfam" id="PF09278">
    <property type="entry name" value="MerR-DNA-bind"/>
    <property type="match status" value="1"/>
</dbReference>
<dbReference type="PANTHER" id="PTHR30204">
    <property type="entry name" value="REDOX-CYCLING DRUG-SENSING TRANSCRIPTIONAL ACTIVATOR SOXR"/>
    <property type="match status" value="1"/>
</dbReference>
<dbReference type="CDD" id="cd04785">
    <property type="entry name" value="HTH_CadR-PbrR-like"/>
    <property type="match status" value="1"/>
</dbReference>
<protein>
    <submittedName>
        <fullName evidence="5">Helix-turn-helix domain-containing protein</fullName>
    </submittedName>
</protein>
<reference evidence="5 6" key="1">
    <citation type="journal article" date="2018" name="Int. J. Syst. Evol. Microbiol.">
        <title>Uliginosibacterium sediminicola sp. nov., isolated from freshwater sediment.</title>
        <authorList>
            <person name="Hwang W.M."/>
            <person name="Kim S.M."/>
            <person name="Kang K."/>
            <person name="Ahn T.Y."/>
        </authorList>
    </citation>
    <scope>NUCLEOTIDE SEQUENCE [LARGE SCALE GENOMIC DNA]</scope>
    <source>
        <strain evidence="5 6">M1-21</strain>
    </source>
</reference>
<dbReference type="SUPFAM" id="SSF46955">
    <property type="entry name" value="Putative DNA-binding domain"/>
    <property type="match status" value="1"/>
</dbReference>
<dbReference type="Gene3D" id="1.10.1660.10">
    <property type="match status" value="1"/>
</dbReference>
<dbReference type="InterPro" id="IPR015358">
    <property type="entry name" value="Tscrpt_reg_MerR_DNA-bd"/>
</dbReference>
<dbReference type="RefSeq" id="WP_345919403.1">
    <property type="nucleotide sequence ID" value="NZ_JBDIVE010000004.1"/>
</dbReference>
<dbReference type="PANTHER" id="PTHR30204:SF94">
    <property type="entry name" value="HEAVY METAL-DEPENDENT TRANSCRIPTIONAL REGULATOR HI_0293-RELATED"/>
    <property type="match status" value="1"/>
</dbReference>
<proteinExistence type="predicted"/>
<keyword evidence="3" id="KW-0804">Transcription</keyword>
<dbReference type="Pfam" id="PF00376">
    <property type="entry name" value="MerR"/>
    <property type="match status" value="1"/>
</dbReference>
<dbReference type="InterPro" id="IPR009061">
    <property type="entry name" value="DNA-bd_dom_put_sf"/>
</dbReference>
<comment type="caution">
    <text evidence="5">The sequence shown here is derived from an EMBL/GenBank/DDBJ whole genome shotgun (WGS) entry which is preliminary data.</text>
</comment>
<keyword evidence="6" id="KW-1185">Reference proteome</keyword>
<keyword evidence="1" id="KW-0805">Transcription regulation</keyword>
<evidence type="ECO:0000256" key="3">
    <source>
        <dbReference type="ARBA" id="ARBA00023163"/>
    </source>
</evidence>
<feature type="domain" description="HTH merR-type" evidence="4">
    <location>
        <begin position="4"/>
        <end position="73"/>
    </location>
</feature>
<dbReference type="InterPro" id="IPR000551">
    <property type="entry name" value="MerR-type_HTH_dom"/>
</dbReference>
<evidence type="ECO:0000259" key="4">
    <source>
        <dbReference type="PROSITE" id="PS50937"/>
    </source>
</evidence>
<accession>A0ABU9YYT6</accession>
<dbReference type="PRINTS" id="PR00040">
    <property type="entry name" value="HTHMERR"/>
</dbReference>
<evidence type="ECO:0000313" key="5">
    <source>
        <dbReference type="EMBL" id="MEN3068632.1"/>
    </source>
</evidence>
<dbReference type="PROSITE" id="PS50937">
    <property type="entry name" value="HTH_MERR_2"/>
    <property type="match status" value="1"/>
</dbReference>
<name>A0ABU9YYT6_9RHOO</name>
<keyword evidence="2" id="KW-0238">DNA-binding</keyword>